<dbReference type="PANTHER" id="PTHR11777:SF9">
    <property type="entry name" value="ALANINE--TRNA LIGASE, CYTOPLASMIC"/>
    <property type="match status" value="1"/>
</dbReference>
<dbReference type="SUPFAM" id="SSF101353">
    <property type="entry name" value="Putative anticodon-binding domain of alanyl-tRNA synthetase (AlaRS)"/>
    <property type="match status" value="1"/>
</dbReference>
<dbReference type="GO" id="GO:0002161">
    <property type="term" value="F:aminoacyl-tRNA deacylase activity"/>
    <property type="evidence" value="ECO:0007669"/>
    <property type="project" value="TreeGrafter"/>
</dbReference>
<dbReference type="FunFam" id="3.30.54.20:FF:000001">
    <property type="entry name" value="Alanine--tRNA ligase"/>
    <property type="match status" value="1"/>
</dbReference>
<keyword evidence="10" id="KW-0067">ATP-binding</keyword>
<dbReference type="Gene3D" id="3.10.310.40">
    <property type="match status" value="1"/>
</dbReference>
<dbReference type="InterPro" id="IPR002318">
    <property type="entry name" value="Ala-tRNA-lgiase_IIc"/>
</dbReference>
<dbReference type="HAMAP" id="MF_00036_B">
    <property type="entry name" value="Ala_tRNA_synth_B"/>
    <property type="match status" value="1"/>
</dbReference>
<dbReference type="InterPro" id="IPR003156">
    <property type="entry name" value="DHHA1_dom"/>
</dbReference>
<dbReference type="GO" id="GO:0005524">
    <property type="term" value="F:ATP binding"/>
    <property type="evidence" value="ECO:0007669"/>
    <property type="project" value="UniProtKB-KW"/>
</dbReference>
<dbReference type="Gene3D" id="3.30.930.10">
    <property type="entry name" value="Bira Bifunctional Protein, Domain 2"/>
    <property type="match status" value="1"/>
</dbReference>
<evidence type="ECO:0000313" key="15">
    <source>
        <dbReference type="EMBL" id="MPL72751.1"/>
    </source>
</evidence>
<evidence type="ECO:0000256" key="9">
    <source>
        <dbReference type="ARBA" id="ARBA00022833"/>
    </source>
</evidence>
<keyword evidence="6 15" id="KW-0436">Ligase</keyword>
<keyword evidence="5" id="KW-0820">tRNA-binding</keyword>
<feature type="domain" description="Alanyl-transfer RNA synthetases family profile" evidence="14">
    <location>
        <begin position="1"/>
        <end position="705"/>
    </location>
</feature>
<keyword evidence="9" id="KW-0862">Zinc</keyword>
<comment type="similarity">
    <text evidence="2">Belongs to the class-II aminoacyl-tRNA synthetase family.</text>
</comment>
<dbReference type="EC" id="6.1.1.7" evidence="3"/>
<gene>
    <name evidence="15" type="primary">alaS_7</name>
    <name evidence="15" type="ORF">SDC9_18541</name>
</gene>
<evidence type="ECO:0000256" key="5">
    <source>
        <dbReference type="ARBA" id="ARBA00022555"/>
    </source>
</evidence>
<dbReference type="InterPro" id="IPR018163">
    <property type="entry name" value="Thr/Ala-tRNA-synth_IIc_edit"/>
</dbReference>
<accession>A0A644U3P0</accession>
<dbReference type="FunFam" id="3.30.980.10:FF:000004">
    <property type="entry name" value="Alanine--tRNA ligase, cytoplasmic"/>
    <property type="match status" value="1"/>
</dbReference>
<dbReference type="FunFam" id="3.30.930.10:FF:000011">
    <property type="entry name" value="Alanine--tRNA ligase, cytoplasmic"/>
    <property type="match status" value="1"/>
</dbReference>
<evidence type="ECO:0000256" key="6">
    <source>
        <dbReference type="ARBA" id="ARBA00022598"/>
    </source>
</evidence>
<evidence type="ECO:0000256" key="10">
    <source>
        <dbReference type="ARBA" id="ARBA00022840"/>
    </source>
</evidence>
<dbReference type="NCBIfam" id="TIGR00344">
    <property type="entry name" value="alaS"/>
    <property type="match status" value="1"/>
</dbReference>
<sequence>MTSNEIRAAFLNFFASKEHSIVPSASMVVKNDPTLMFTNAGMNQFKEIFLGNSPKISPRIADTQKCLRVSGKHNDLEEVGHDTYHHTMFEMLGNWSFGDYFKKDAIAWAWEFLTKVVELNPEDLYVTIFEGDEKDNQPKDIESYNYWKEIISEDRILEGNKKDNFWEMGDQGPCGPCSEIHVDLRDENQKKEISGRDLVNKDHPLVVEIWNLVFIQFNRLANGSLELLKEKHVDTGMGFERLCMAIQKKKSNYETDIFQTYIQFLAKESNKTYGQDKMADVAMRVCADHIRAVAFAIADGQLPSNAKQGYVIRRILRRAIRYGYTFLGFKDPFMYKIVPLLVEKMGGQFEELKRNESLISKVIKEEEQAFLRTLSNGILKFEKYTESLANKTIDGNFAFELFDTYGFPIDLTCLMAKEKGLEVDMNGFEQNLQQQKERSRNAAHIDTDDWVEIKEGEKTKFLGYDILNAEVEILRYRKIKQKDKTFYQLVFNQTPFYAELGGQIGDSGYIESNGEKINIINTKTENGLAVHLVNSLPQNVNSSFNAYVNVERRHKIEANHSATHLLHYALKEVLGSHIEQKGSMVDDERLRFDFSHFAKLSNEEIQKVEMKVNALIRQNIIADDRREMPIDDARKLGAVALFGEKYGEKVRVMQFGESIELCGGTHVKATGNIGMFKIVSESAIAAGIRRIEAITGGKVEELIYDYSSMVEDVRSILKQANIQQAIQKIVSENESLKESIENFQKEKTDSLFNQLKNRTEVFDGVNYIELNLPVSPNIIKDIAYRFKNHFNDNNFVFIAGSVFDSKPTLIIMLSQDLVKKGKNAGSIVREASKLIQGSGGGQPFFATAGGKDTEAIQEAILKAKELIFA</sequence>
<evidence type="ECO:0000256" key="11">
    <source>
        <dbReference type="ARBA" id="ARBA00022884"/>
    </source>
</evidence>
<dbReference type="CDD" id="cd00673">
    <property type="entry name" value="AlaRS_core"/>
    <property type="match status" value="1"/>
</dbReference>
<dbReference type="PROSITE" id="PS50860">
    <property type="entry name" value="AA_TRNA_LIGASE_II_ALA"/>
    <property type="match status" value="1"/>
</dbReference>
<dbReference type="PRINTS" id="PR00980">
    <property type="entry name" value="TRNASYNTHALA"/>
</dbReference>
<dbReference type="Gene3D" id="2.40.30.130">
    <property type="match status" value="1"/>
</dbReference>
<keyword evidence="13" id="KW-0030">Aminoacyl-tRNA synthetase</keyword>
<evidence type="ECO:0000256" key="7">
    <source>
        <dbReference type="ARBA" id="ARBA00022723"/>
    </source>
</evidence>
<dbReference type="Gene3D" id="3.30.980.10">
    <property type="entry name" value="Threonyl-trna Synthetase, Chain A, domain 2"/>
    <property type="match status" value="1"/>
</dbReference>
<dbReference type="SMART" id="SM00863">
    <property type="entry name" value="tRNA_SAD"/>
    <property type="match status" value="1"/>
</dbReference>
<dbReference type="InterPro" id="IPR018165">
    <property type="entry name" value="Ala-tRNA-synth_IIc_core"/>
</dbReference>
<dbReference type="InterPro" id="IPR045864">
    <property type="entry name" value="aa-tRNA-synth_II/BPL/LPL"/>
</dbReference>
<dbReference type="Gene3D" id="3.30.54.20">
    <property type="match status" value="1"/>
</dbReference>
<dbReference type="FunFam" id="3.10.310.40:FF:000001">
    <property type="entry name" value="Alanine--tRNA ligase"/>
    <property type="match status" value="1"/>
</dbReference>
<reference evidence="15" key="1">
    <citation type="submission" date="2019-08" db="EMBL/GenBank/DDBJ databases">
        <authorList>
            <person name="Kucharzyk K."/>
            <person name="Murdoch R.W."/>
            <person name="Higgins S."/>
            <person name="Loffler F."/>
        </authorList>
    </citation>
    <scope>NUCLEOTIDE SEQUENCE</scope>
</reference>
<dbReference type="InterPro" id="IPR018164">
    <property type="entry name" value="Ala-tRNA-synth_IIc_N"/>
</dbReference>
<dbReference type="InterPro" id="IPR009000">
    <property type="entry name" value="Transl_B-barrel_sf"/>
</dbReference>
<dbReference type="Pfam" id="PF07973">
    <property type="entry name" value="tRNA_SAD"/>
    <property type="match status" value="1"/>
</dbReference>
<dbReference type="Pfam" id="PF02272">
    <property type="entry name" value="DHHA1"/>
    <property type="match status" value="1"/>
</dbReference>
<dbReference type="GO" id="GO:0005737">
    <property type="term" value="C:cytoplasm"/>
    <property type="evidence" value="ECO:0007669"/>
    <property type="project" value="InterPro"/>
</dbReference>
<dbReference type="InterPro" id="IPR023033">
    <property type="entry name" value="Ala_tRNA_ligase_euk/bac"/>
</dbReference>
<comment type="caution">
    <text evidence="15">The sequence shown here is derived from an EMBL/GenBank/DDBJ whole genome shotgun (WGS) entry which is preliminary data.</text>
</comment>
<dbReference type="GO" id="GO:0046872">
    <property type="term" value="F:metal ion binding"/>
    <property type="evidence" value="ECO:0007669"/>
    <property type="project" value="UniProtKB-KW"/>
</dbReference>
<organism evidence="15">
    <name type="scientific">bioreactor metagenome</name>
    <dbReference type="NCBI Taxonomy" id="1076179"/>
    <lineage>
        <taxon>unclassified sequences</taxon>
        <taxon>metagenomes</taxon>
        <taxon>ecological metagenomes</taxon>
    </lineage>
</organism>
<evidence type="ECO:0000256" key="4">
    <source>
        <dbReference type="ARBA" id="ARBA00017959"/>
    </source>
</evidence>
<evidence type="ECO:0000256" key="12">
    <source>
        <dbReference type="ARBA" id="ARBA00022917"/>
    </source>
</evidence>
<keyword evidence="12" id="KW-0648">Protein biosynthesis</keyword>
<evidence type="ECO:0000256" key="8">
    <source>
        <dbReference type="ARBA" id="ARBA00022741"/>
    </source>
</evidence>
<evidence type="ECO:0000256" key="3">
    <source>
        <dbReference type="ARBA" id="ARBA00013168"/>
    </source>
</evidence>
<evidence type="ECO:0000259" key="14">
    <source>
        <dbReference type="PROSITE" id="PS50860"/>
    </source>
</evidence>
<evidence type="ECO:0000256" key="2">
    <source>
        <dbReference type="ARBA" id="ARBA00008226"/>
    </source>
</evidence>
<keyword evidence="8" id="KW-0547">Nucleotide-binding</keyword>
<keyword evidence="7" id="KW-0479">Metal-binding</keyword>
<keyword evidence="11" id="KW-0694">RNA-binding</keyword>
<protein>
    <recommendedName>
        <fullName evidence="4">Alanine--tRNA ligase</fullName>
        <ecNumber evidence="3">6.1.1.7</ecNumber>
    </recommendedName>
</protein>
<dbReference type="Pfam" id="PF01411">
    <property type="entry name" value="tRNA-synt_2c"/>
    <property type="match status" value="1"/>
</dbReference>
<dbReference type="SUPFAM" id="SSF50447">
    <property type="entry name" value="Translation proteins"/>
    <property type="match status" value="1"/>
</dbReference>
<dbReference type="InterPro" id="IPR012947">
    <property type="entry name" value="tRNA_SAD"/>
</dbReference>
<evidence type="ECO:0000256" key="13">
    <source>
        <dbReference type="ARBA" id="ARBA00023146"/>
    </source>
</evidence>
<dbReference type="GO" id="GO:0004813">
    <property type="term" value="F:alanine-tRNA ligase activity"/>
    <property type="evidence" value="ECO:0007669"/>
    <property type="project" value="UniProtKB-EC"/>
</dbReference>
<name>A0A644U3P0_9ZZZZ</name>
<dbReference type="AlphaFoldDB" id="A0A644U3P0"/>
<dbReference type="InterPro" id="IPR050058">
    <property type="entry name" value="Ala-tRNA_ligase"/>
</dbReference>
<dbReference type="PANTHER" id="PTHR11777">
    <property type="entry name" value="ALANYL-TRNA SYNTHETASE"/>
    <property type="match status" value="1"/>
</dbReference>
<dbReference type="SUPFAM" id="SSF55681">
    <property type="entry name" value="Class II aaRS and biotin synthetases"/>
    <property type="match status" value="1"/>
</dbReference>
<proteinExistence type="inferred from homology"/>
<dbReference type="SUPFAM" id="SSF55186">
    <property type="entry name" value="ThrRS/AlaRS common domain"/>
    <property type="match status" value="1"/>
</dbReference>
<dbReference type="GO" id="GO:0006419">
    <property type="term" value="P:alanyl-tRNA aminoacylation"/>
    <property type="evidence" value="ECO:0007669"/>
    <property type="project" value="InterPro"/>
</dbReference>
<evidence type="ECO:0000256" key="1">
    <source>
        <dbReference type="ARBA" id="ARBA00001947"/>
    </source>
</evidence>
<dbReference type="EMBL" id="VSSQ01000068">
    <property type="protein sequence ID" value="MPL72751.1"/>
    <property type="molecule type" value="Genomic_DNA"/>
</dbReference>
<dbReference type="GO" id="GO:0000049">
    <property type="term" value="F:tRNA binding"/>
    <property type="evidence" value="ECO:0007669"/>
    <property type="project" value="UniProtKB-KW"/>
</dbReference>
<comment type="cofactor">
    <cofactor evidence="1">
        <name>Zn(2+)</name>
        <dbReference type="ChEBI" id="CHEBI:29105"/>
    </cofactor>
</comment>
<dbReference type="InterPro" id="IPR018162">
    <property type="entry name" value="Ala-tRNA-ligase_IIc_anticod-bd"/>
</dbReference>